<dbReference type="Pfam" id="PF10545">
    <property type="entry name" value="MADF_DNA_bdg"/>
    <property type="match status" value="1"/>
</dbReference>
<proteinExistence type="predicted"/>
<feature type="domain" description="MADF" evidence="2">
    <location>
        <begin position="7"/>
        <end position="92"/>
    </location>
</feature>
<gene>
    <name evidence="3" type="ORF">CEXT_200811</name>
</gene>
<dbReference type="PANTHER" id="PTHR12243">
    <property type="entry name" value="MADF DOMAIN TRANSCRIPTION FACTOR"/>
    <property type="match status" value="1"/>
</dbReference>
<evidence type="ECO:0000313" key="3">
    <source>
        <dbReference type="EMBL" id="GIY93387.1"/>
    </source>
</evidence>
<feature type="compositionally biased region" description="Polar residues" evidence="1">
    <location>
        <begin position="110"/>
        <end position="120"/>
    </location>
</feature>
<evidence type="ECO:0000313" key="4">
    <source>
        <dbReference type="Proteomes" id="UP001054945"/>
    </source>
</evidence>
<comment type="caution">
    <text evidence="3">The sequence shown here is derived from an EMBL/GenBank/DDBJ whole genome shotgun (WGS) entry which is preliminary data.</text>
</comment>
<evidence type="ECO:0000256" key="1">
    <source>
        <dbReference type="SAM" id="MobiDB-lite"/>
    </source>
</evidence>
<dbReference type="PANTHER" id="PTHR12243:SF67">
    <property type="entry name" value="COREPRESSOR OF PANGOLIN, ISOFORM A-RELATED"/>
    <property type="match status" value="1"/>
</dbReference>
<feature type="region of interest" description="Disordered" evidence="1">
    <location>
        <begin position="102"/>
        <end position="124"/>
    </location>
</feature>
<dbReference type="PROSITE" id="PS51029">
    <property type="entry name" value="MADF"/>
    <property type="match status" value="1"/>
</dbReference>
<keyword evidence="4" id="KW-1185">Reference proteome</keyword>
<feature type="region of interest" description="Disordered" evidence="1">
    <location>
        <begin position="162"/>
        <end position="183"/>
    </location>
</feature>
<protein>
    <recommendedName>
        <fullName evidence="2">MADF domain-containing protein</fullName>
    </recommendedName>
</protein>
<reference evidence="3 4" key="1">
    <citation type="submission" date="2021-06" db="EMBL/GenBank/DDBJ databases">
        <title>Caerostris extrusa draft genome.</title>
        <authorList>
            <person name="Kono N."/>
            <person name="Arakawa K."/>
        </authorList>
    </citation>
    <scope>NUCLEOTIDE SEQUENCE [LARGE SCALE GENOMIC DNA]</scope>
</reference>
<dbReference type="InterPro" id="IPR006578">
    <property type="entry name" value="MADF-dom"/>
</dbReference>
<organism evidence="3 4">
    <name type="scientific">Caerostris extrusa</name>
    <name type="common">Bark spider</name>
    <name type="synonym">Caerostris bankana</name>
    <dbReference type="NCBI Taxonomy" id="172846"/>
    <lineage>
        <taxon>Eukaryota</taxon>
        <taxon>Metazoa</taxon>
        <taxon>Ecdysozoa</taxon>
        <taxon>Arthropoda</taxon>
        <taxon>Chelicerata</taxon>
        <taxon>Arachnida</taxon>
        <taxon>Araneae</taxon>
        <taxon>Araneomorphae</taxon>
        <taxon>Entelegynae</taxon>
        <taxon>Araneoidea</taxon>
        <taxon>Araneidae</taxon>
        <taxon>Caerostris</taxon>
    </lineage>
</organism>
<dbReference type="InterPro" id="IPR039353">
    <property type="entry name" value="TF_Adf1"/>
</dbReference>
<name>A0AAV4XEB4_CAEEX</name>
<dbReference type="AlphaFoldDB" id="A0AAV4XEB4"/>
<dbReference type="Proteomes" id="UP001054945">
    <property type="component" value="Unassembled WGS sequence"/>
</dbReference>
<evidence type="ECO:0000259" key="2">
    <source>
        <dbReference type="PROSITE" id="PS51029"/>
    </source>
</evidence>
<sequence>MIYKDELLLNEVQKHSHLYDFNDENHENQSEREKAWNKIGKTLGVNDEECKETFRQLRDRYRKEKARGGVSDANEGQWRLFNSMRFLDDYDQPKTTWLEAATPISDDLSETSPVESTSLPPSDEKCLKNAIQETEETTTLTSIQSEVESLDATIPQIQSVKFTGNLPSPQDEASKRKNDSSMPCMCRLPEERKNCQEMDKTGKFLECIASRLRKMNEKTREMAFRGMLDIVLKAKYG</sequence>
<accession>A0AAV4XEB4</accession>
<dbReference type="SMART" id="SM00595">
    <property type="entry name" value="MADF"/>
    <property type="match status" value="1"/>
</dbReference>
<dbReference type="EMBL" id="BPLR01000261">
    <property type="protein sequence ID" value="GIY93387.1"/>
    <property type="molecule type" value="Genomic_DNA"/>
</dbReference>